<sequence>MWRDPVAWIAVGISFLFIVVGIAMHRVFVKVLKQGAPTPDPTSNKAPDHE</sequence>
<evidence type="ECO:0000313" key="3">
    <source>
        <dbReference type="Proteomes" id="UP000199317"/>
    </source>
</evidence>
<keyword evidence="3" id="KW-1185">Reference proteome</keyword>
<proteinExistence type="predicted"/>
<dbReference type="RefSeq" id="WP_167361219.1">
    <property type="nucleotide sequence ID" value="NZ_FNJL01000008.1"/>
</dbReference>
<protein>
    <submittedName>
        <fullName evidence="2">Uncharacterized protein</fullName>
    </submittedName>
</protein>
<evidence type="ECO:0000313" key="2">
    <source>
        <dbReference type="EMBL" id="SDP15920.1"/>
    </source>
</evidence>
<dbReference type="Proteomes" id="UP000199317">
    <property type="component" value="Unassembled WGS sequence"/>
</dbReference>
<keyword evidence="1" id="KW-0812">Transmembrane</keyword>
<reference evidence="3" key="1">
    <citation type="submission" date="2016-10" db="EMBL/GenBank/DDBJ databases">
        <authorList>
            <person name="Varghese N."/>
            <person name="Submissions S."/>
        </authorList>
    </citation>
    <scope>NUCLEOTIDE SEQUENCE [LARGE SCALE GENOMIC DNA]</scope>
    <source>
        <strain evidence="3">DSM 17101</strain>
    </source>
</reference>
<keyword evidence="1" id="KW-0472">Membrane</keyword>
<name>A0A1H0QFE3_9BURK</name>
<dbReference type="EMBL" id="FNJL01000008">
    <property type="protein sequence ID" value="SDP15920.1"/>
    <property type="molecule type" value="Genomic_DNA"/>
</dbReference>
<gene>
    <name evidence="2" type="ORF">SAMN04489708_10878</name>
</gene>
<evidence type="ECO:0000256" key="1">
    <source>
        <dbReference type="SAM" id="Phobius"/>
    </source>
</evidence>
<keyword evidence="1" id="KW-1133">Transmembrane helix</keyword>
<dbReference type="AlphaFoldDB" id="A0A1H0QFE3"/>
<accession>A0A1H0QFE3</accession>
<organism evidence="2 3">
    <name type="scientific">Paracidovorax cattleyae</name>
    <dbReference type="NCBI Taxonomy" id="80868"/>
    <lineage>
        <taxon>Bacteria</taxon>
        <taxon>Pseudomonadati</taxon>
        <taxon>Pseudomonadota</taxon>
        <taxon>Betaproteobacteria</taxon>
        <taxon>Burkholderiales</taxon>
        <taxon>Comamonadaceae</taxon>
        <taxon>Paracidovorax</taxon>
    </lineage>
</organism>
<feature type="transmembrane region" description="Helical" evidence="1">
    <location>
        <begin position="6"/>
        <end position="24"/>
    </location>
</feature>